<protein>
    <submittedName>
        <fullName evidence="1">IS30 family transposase</fullName>
    </submittedName>
</protein>
<sequence length="387" mass="42859">MINQTMNQPWSDEQKREVWRRWRDGQSLSEIGRVLGKVPGSIHGVVAANGGFVPAARTRSAGVLSLAEREEISRGLAAGDSFRAIAGRLGRAPSTVSREVGRHGGREEYRAARADEGAWGNARRPKSCLLQQSPALRDTVAGKLKEDWSPRQIAGWLARTFAPEDGMYVSHETIYKSLFIQARGVLKKELVSHLRRRRTMRRSKNASTAGQQRGCIRDAVSIRERPAEAEDRAVPGHWEGDLITGSKNSHIATLVERHSRYVMLVRVAGKDTISVISALSHQVRYLPDGLMTSLTWDRGTELADHKRFTMATDVKVYFADPKSPWQRGSNENTNGLLRQYFPKGTDLSGYTHADLDAVALKLNSRPRQTLGFETPADRLAAAVASTG</sequence>
<comment type="caution">
    <text evidence="1">The sequence shown here is derived from an EMBL/GenBank/DDBJ whole genome shotgun (WGS) entry which is preliminary data.</text>
</comment>
<name>A0ACC6Q904_9ACTN</name>
<evidence type="ECO:0000313" key="2">
    <source>
        <dbReference type="Proteomes" id="UP001377168"/>
    </source>
</evidence>
<organism evidence="1 2">
    <name type="scientific">Streptomyces achmelvichensis</name>
    <dbReference type="NCBI Taxonomy" id="3134111"/>
    <lineage>
        <taxon>Bacteria</taxon>
        <taxon>Bacillati</taxon>
        <taxon>Actinomycetota</taxon>
        <taxon>Actinomycetes</taxon>
        <taxon>Kitasatosporales</taxon>
        <taxon>Streptomycetaceae</taxon>
        <taxon>Streptomyces</taxon>
    </lineage>
</organism>
<keyword evidence="2" id="KW-1185">Reference proteome</keyword>
<reference evidence="1" key="1">
    <citation type="submission" date="2024-03" db="EMBL/GenBank/DDBJ databases">
        <title>Novel Streptomyces species of biotechnological and ecological value are a feature of Machair soil.</title>
        <authorList>
            <person name="Prole J.R."/>
            <person name="Goodfellow M."/>
            <person name="Allenby N."/>
            <person name="Ward A.C."/>
        </authorList>
    </citation>
    <scope>NUCLEOTIDE SEQUENCE</scope>
    <source>
        <strain evidence="1">MS2.AVA.5</strain>
    </source>
</reference>
<accession>A0ACC6Q904</accession>
<evidence type="ECO:0000313" key="1">
    <source>
        <dbReference type="EMBL" id="MEJ8640048.1"/>
    </source>
</evidence>
<dbReference type="EMBL" id="JBBKAJ010000038">
    <property type="protein sequence ID" value="MEJ8640048.1"/>
    <property type="molecule type" value="Genomic_DNA"/>
</dbReference>
<gene>
    <name evidence="1" type="ORF">WKI67_42920</name>
</gene>
<proteinExistence type="predicted"/>
<dbReference type="Proteomes" id="UP001377168">
    <property type="component" value="Unassembled WGS sequence"/>
</dbReference>